<feature type="compositionally biased region" description="Basic and acidic residues" evidence="1">
    <location>
        <begin position="79"/>
        <end position="93"/>
    </location>
</feature>
<evidence type="ECO:0000256" key="1">
    <source>
        <dbReference type="SAM" id="MobiDB-lite"/>
    </source>
</evidence>
<dbReference type="EMBL" id="JAHLUN010000001">
    <property type="protein sequence ID" value="KAG7769256.1"/>
    <property type="molecule type" value="Genomic_DNA"/>
</dbReference>
<protein>
    <submittedName>
        <fullName evidence="2">Uncharacterized protein</fullName>
    </submittedName>
</protein>
<feature type="compositionally biased region" description="Basic and acidic residues" evidence="1">
    <location>
        <begin position="57"/>
        <end position="70"/>
    </location>
</feature>
<sequence>MVRVSVVSNHVRRREKGIADNQPQHARNTVLGHHIQTVIHFKPHLELGRVVAHHSGYHPEYHRRPQWDAARRRRRRHKTGDDARTQPHRREVVVDPEIQQTPGDSSKRSAQVRVHDGVDRFVRRLDAREPVEAQPSEPQHRLQRPAVRTPDPVRNGTVNESEPEKREDHRRKHAAALAHRPEQNANGDGGKHALEVGKGHLWVAFLVVSESGQNAEVLVPKVVQVANEFVAGGRRERQRVSPEVPLELGNANGCEGDEYHVQSRLSPGKARVEIGQTEAHHEH</sequence>
<comment type="caution">
    <text evidence="2">The sequence shown here is derived from an EMBL/GenBank/DDBJ whole genome shotgun (WGS) entry which is preliminary data.</text>
</comment>
<dbReference type="Proteomes" id="UP000738402">
    <property type="component" value="Unassembled WGS sequence"/>
</dbReference>
<evidence type="ECO:0000313" key="2">
    <source>
        <dbReference type="EMBL" id="KAG7730746.1"/>
    </source>
</evidence>
<dbReference type="EMBL" id="JAHLUH010000001">
    <property type="protein sequence ID" value="KAG7730746.1"/>
    <property type="molecule type" value="Genomic_DNA"/>
</dbReference>
<organism evidence="2 5">
    <name type="scientific">Ogataea haglerorum</name>
    <dbReference type="NCBI Taxonomy" id="1937702"/>
    <lineage>
        <taxon>Eukaryota</taxon>
        <taxon>Fungi</taxon>
        <taxon>Dikarya</taxon>
        <taxon>Ascomycota</taxon>
        <taxon>Saccharomycotina</taxon>
        <taxon>Pichiomycetes</taxon>
        <taxon>Pichiales</taxon>
        <taxon>Pichiaceae</taxon>
        <taxon>Ogataea</taxon>
    </lineage>
</organism>
<proteinExistence type="predicted"/>
<dbReference type="Proteomes" id="UP000697297">
    <property type="component" value="Unassembled WGS sequence"/>
</dbReference>
<reference evidence="2 4" key="1">
    <citation type="journal article" date="2021" name="G3 (Bethesda)">
        <title>Genomic diversity, chromosomal rearrangements, and interspecies hybridization in the ogataea polymorpha species complex.</title>
        <authorList>
            <person name="Hanson S.J."/>
            <person name="Cinneide E.O."/>
            <person name="Salzberg L.I."/>
            <person name="Wolfe K.H."/>
            <person name="McGowan J."/>
            <person name="Fitzpatrick D.A."/>
            <person name="Matlin K."/>
        </authorList>
    </citation>
    <scope>NUCLEOTIDE SEQUENCE</scope>
    <source>
        <strain evidence="3">81-436-3</strain>
        <strain evidence="2">83-405-1</strain>
    </source>
</reference>
<accession>A0AAN6I2Q5</accession>
<feature type="region of interest" description="Disordered" evidence="1">
    <location>
        <begin position="127"/>
        <end position="191"/>
    </location>
</feature>
<gene>
    <name evidence="2" type="ORF">KL933_000541</name>
    <name evidence="3" type="ORF">KL946_000539</name>
</gene>
<evidence type="ECO:0000313" key="5">
    <source>
        <dbReference type="Proteomes" id="UP000738402"/>
    </source>
</evidence>
<feature type="region of interest" description="Disordered" evidence="1">
    <location>
        <begin position="1"/>
        <end position="25"/>
    </location>
</feature>
<keyword evidence="4" id="KW-1185">Reference proteome</keyword>
<evidence type="ECO:0000313" key="4">
    <source>
        <dbReference type="Proteomes" id="UP000697297"/>
    </source>
</evidence>
<evidence type="ECO:0000313" key="3">
    <source>
        <dbReference type="EMBL" id="KAG7769256.1"/>
    </source>
</evidence>
<dbReference type="AlphaFoldDB" id="A0AAN6I2Q5"/>
<feature type="region of interest" description="Disordered" evidence="1">
    <location>
        <begin position="56"/>
        <end position="115"/>
    </location>
</feature>
<name>A0AAN6I2Q5_9ASCO</name>